<keyword evidence="3" id="KW-0732">Signal</keyword>
<dbReference type="Gene3D" id="3.40.190.10">
    <property type="entry name" value="Periplasmic binding protein-like II"/>
    <property type="match status" value="1"/>
</dbReference>
<dbReference type="PANTHER" id="PTHR43649">
    <property type="entry name" value="ARABINOSE-BINDING PROTEIN-RELATED"/>
    <property type="match status" value="1"/>
</dbReference>
<evidence type="ECO:0000313" key="5">
    <source>
        <dbReference type="EMBL" id="TYC12986.1"/>
    </source>
</evidence>
<evidence type="ECO:0000256" key="1">
    <source>
        <dbReference type="ARBA" id="ARBA00008520"/>
    </source>
</evidence>
<reference evidence="5 6" key="1">
    <citation type="submission" date="2019-08" db="EMBL/GenBank/DDBJ databases">
        <title>Actinomadura sp. nov. CYP1-5 isolated from mountain soil.</title>
        <authorList>
            <person name="Songsumanus A."/>
            <person name="Kuncharoen N."/>
            <person name="Kudo T."/>
            <person name="Yuki M."/>
            <person name="Igarashi Y."/>
            <person name="Tanasupawat S."/>
        </authorList>
    </citation>
    <scope>NUCLEOTIDE SEQUENCE [LARGE SCALE GENOMIC DNA]</scope>
    <source>
        <strain evidence="5 6">GKU157</strain>
    </source>
</reference>
<dbReference type="InterPro" id="IPR006059">
    <property type="entry name" value="SBP"/>
</dbReference>
<name>A0A5D0U5N8_9ACTN</name>
<dbReference type="RefSeq" id="WP_148351684.1">
    <property type="nucleotide sequence ID" value="NZ_JBHSBF010000047.1"/>
</dbReference>
<feature type="region of interest" description="Disordered" evidence="4">
    <location>
        <begin position="1"/>
        <end position="42"/>
    </location>
</feature>
<comment type="similarity">
    <text evidence="1">Belongs to the bacterial solute-binding protein 1 family.</text>
</comment>
<dbReference type="SUPFAM" id="SSF53850">
    <property type="entry name" value="Periplasmic binding protein-like II"/>
    <property type="match status" value="1"/>
</dbReference>
<dbReference type="EMBL" id="VSFF01000008">
    <property type="protein sequence ID" value="TYC12986.1"/>
    <property type="molecule type" value="Genomic_DNA"/>
</dbReference>
<dbReference type="AlphaFoldDB" id="A0A5D0U5N8"/>
<sequence>MADRLNVPPAGTAPDTPTPDSHGTSTIRGGTSPHSDSHGISRRGFLSSSALTAGAAGAAGLLAGCASESSGPQAKGTGDAPKEVFTSPAKKLSGSLSILMWSHFVPRHDKWFDKFVADWGKKVGVDVRVDHINTVDVPRRAASEIQAGRGHDLIQHIAPFSQYEPSVLDMTDVVQEANRRWGQQLELCRRSSFNPNTKRFYCYCPGWSPDPGDFRKSMWSKVGMPNGPASWEDLLRGAAEIKRRTGVPCGIGLSPESDSNMAARALLWSYGGAVQDENEKVVLNSDATVAAVEYMTRLFKEAETSEVFSWVPASNNQALIAGKSSYILNSISAWRTAMGANRAIGDDIFFVPALRGPKASLAAQHVIQQWIVPKHAGNPDAAKEFLLHYTANFPAVTYNSELYDLPGWPSLVPQLDGWLDHDPWGAKPANKLSLLKTATSWTANIGYPGPSNPAIGEIFNTNVLPTMFGRAARGQASPKQAVAEAAGRADAIFKNWRGRGLVGG</sequence>
<organism evidence="5 6">
    <name type="scientific">Actinomadura syzygii</name>
    <dbReference type="NCBI Taxonomy" id="1427538"/>
    <lineage>
        <taxon>Bacteria</taxon>
        <taxon>Bacillati</taxon>
        <taxon>Actinomycetota</taxon>
        <taxon>Actinomycetes</taxon>
        <taxon>Streptosporangiales</taxon>
        <taxon>Thermomonosporaceae</taxon>
        <taxon>Actinomadura</taxon>
    </lineage>
</organism>
<proteinExistence type="inferred from homology"/>
<dbReference type="PROSITE" id="PS51318">
    <property type="entry name" value="TAT"/>
    <property type="match status" value="1"/>
</dbReference>
<dbReference type="Proteomes" id="UP000322634">
    <property type="component" value="Unassembled WGS sequence"/>
</dbReference>
<dbReference type="PANTHER" id="PTHR43649:SF34">
    <property type="entry name" value="ABC TRANSPORTER PERIPLASMIC-BINDING PROTEIN YCJN-RELATED"/>
    <property type="match status" value="1"/>
</dbReference>
<comment type="caution">
    <text evidence="5">The sequence shown here is derived from an EMBL/GenBank/DDBJ whole genome shotgun (WGS) entry which is preliminary data.</text>
</comment>
<dbReference type="InterPro" id="IPR006311">
    <property type="entry name" value="TAT_signal"/>
</dbReference>
<feature type="compositionally biased region" description="Polar residues" evidence="4">
    <location>
        <begin position="21"/>
        <end position="34"/>
    </location>
</feature>
<protein>
    <submittedName>
        <fullName evidence="5">Extracellular solute-binding protein</fullName>
    </submittedName>
</protein>
<keyword evidence="6" id="KW-1185">Reference proteome</keyword>
<dbReference type="InterPro" id="IPR050490">
    <property type="entry name" value="Bact_solute-bd_prot1"/>
</dbReference>
<dbReference type="OrthoDB" id="5508957at2"/>
<evidence type="ECO:0000313" key="6">
    <source>
        <dbReference type="Proteomes" id="UP000322634"/>
    </source>
</evidence>
<feature type="compositionally biased region" description="Low complexity" evidence="4">
    <location>
        <begin position="8"/>
        <end position="20"/>
    </location>
</feature>
<dbReference type="Pfam" id="PF01547">
    <property type="entry name" value="SBP_bac_1"/>
    <property type="match status" value="1"/>
</dbReference>
<evidence type="ECO:0000256" key="4">
    <source>
        <dbReference type="SAM" id="MobiDB-lite"/>
    </source>
</evidence>
<evidence type="ECO:0000256" key="2">
    <source>
        <dbReference type="ARBA" id="ARBA00022448"/>
    </source>
</evidence>
<accession>A0A5D0U5N8</accession>
<keyword evidence="2" id="KW-0813">Transport</keyword>
<gene>
    <name evidence="5" type="ORF">FXF65_20910</name>
</gene>
<evidence type="ECO:0000256" key="3">
    <source>
        <dbReference type="ARBA" id="ARBA00022729"/>
    </source>
</evidence>